<dbReference type="RefSeq" id="YP_010768928.1">
    <property type="nucleotide sequence ID" value="NC_073830.1"/>
</dbReference>
<evidence type="ECO:0000256" key="1">
    <source>
        <dbReference type="ARBA" id="ARBA00004328"/>
    </source>
</evidence>
<dbReference type="GeneID" id="80397161"/>
<keyword evidence="10" id="KW-1185">Reference proteome</keyword>
<keyword evidence="4" id="KW-0946">Virion</keyword>
<dbReference type="InterPro" id="IPR005563">
    <property type="entry name" value="A_protein"/>
</dbReference>
<evidence type="ECO:0000313" key="10">
    <source>
        <dbReference type="Proteomes" id="UP000683201"/>
    </source>
</evidence>
<keyword evidence="2" id="KW-0945">Host-virus interaction</keyword>
<name>A0A8S5L5Q2_9VIRU</name>
<feature type="compositionally biased region" description="Polar residues" evidence="8">
    <location>
        <begin position="34"/>
        <end position="47"/>
    </location>
</feature>
<dbReference type="Proteomes" id="UP000683201">
    <property type="component" value="Segment"/>
</dbReference>
<evidence type="ECO:0000313" key="9">
    <source>
        <dbReference type="EMBL" id="DAD52813.1"/>
    </source>
</evidence>
<accession>A0A8S5L5Q2</accession>
<evidence type="ECO:0000256" key="6">
    <source>
        <dbReference type="ARBA" id="ARBA00023296"/>
    </source>
</evidence>
<dbReference type="KEGG" id="vg:80397161"/>
<evidence type="ECO:0000256" key="8">
    <source>
        <dbReference type="SAM" id="MobiDB-lite"/>
    </source>
</evidence>
<keyword evidence="3" id="KW-1161">Viral attachment to host cell</keyword>
<dbReference type="EMBL" id="BK014214">
    <property type="protein sequence ID" value="DAD52813.1"/>
    <property type="molecule type" value="Genomic_RNA"/>
</dbReference>
<dbReference type="GO" id="GO:0044423">
    <property type="term" value="C:virion component"/>
    <property type="evidence" value="ECO:0007669"/>
    <property type="project" value="UniProtKB-KW"/>
</dbReference>
<keyword evidence="6" id="KW-1160">Virus entry into host cell</keyword>
<sequence length="412" mass="47217">MPESLNEVIPGSYTFAMRYRQRNEYANSKDDSTTRSSITWSETRNGVQNPRWRDQVKTLTSATTDYDRNGKVVITPGRFMMDIYDPKLYGYSVPNSYWERLEGTFGALPEVPISSASAYNMALTDFLKNINGKLSPLKGMTFLGELRETLKMLRRPASALRDGFSAYLKRTHRLRRRRYPNNRELRKAIAGTWLEYVFGWKPLVGDIEDAVEAYRKLASHRETSFVIGEAFETLQASQDTVSLSAPNYLRWTETTVKKKTDKLKFKGVVRHAYSGVREDTASRVAELCGFRLEEFIPTVWELLPYSWLVDYFTNIGDILNGMHAVNADLAWISLSRWTTASTKISRKADPSWAKQILGKECQVLFSDSPFEGSRVRYTRTQPILTVPNLQLTFASSWQWVNLAALMSLKIKP</sequence>
<feature type="region of interest" description="Disordered" evidence="8">
    <location>
        <begin position="26"/>
        <end position="47"/>
    </location>
</feature>
<proteinExistence type="inferred from homology"/>
<reference evidence="9" key="1">
    <citation type="submission" date="2020-09" db="EMBL/GenBank/DDBJ databases">
        <title>Leviviricetes taxonomy.</title>
        <authorList>
            <person name="Stockdale S.R."/>
            <person name="Callanan J."/>
            <person name="Adriaenssens E.M."/>
            <person name="Kuhn J.H."/>
            <person name="Rumnieks J."/>
            <person name="Shkoporov A."/>
            <person name="Draper L.A."/>
            <person name="Ross P."/>
            <person name="Hill C."/>
        </authorList>
    </citation>
    <scope>NUCLEOTIDE SEQUENCE</scope>
</reference>
<evidence type="ECO:0000256" key="5">
    <source>
        <dbReference type="ARBA" id="ARBA00023104"/>
    </source>
</evidence>
<gene>
    <name evidence="9" type="primary">SRR7976357_2_1</name>
</gene>
<comment type="similarity">
    <text evidence="7">Belongs to the Leviviricetes maturation protein family.</text>
</comment>
<comment type="subcellular location">
    <subcellularLocation>
        <location evidence="1">Virion</location>
    </subcellularLocation>
</comment>
<dbReference type="Pfam" id="PF03863">
    <property type="entry name" value="Phage_mat-A"/>
    <property type="match status" value="1"/>
</dbReference>
<evidence type="ECO:0000256" key="3">
    <source>
        <dbReference type="ARBA" id="ARBA00022804"/>
    </source>
</evidence>
<dbReference type="GO" id="GO:0039666">
    <property type="term" value="P:virion attachment to host cell pilus"/>
    <property type="evidence" value="ECO:0007669"/>
    <property type="project" value="UniProtKB-KW"/>
</dbReference>
<evidence type="ECO:0000256" key="2">
    <source>
        <dbReference type="ARBA" id="ARBA00022581"/>
    </source>
</evidence>
<organism evidence="9 10">
    <name type="scientific">ssRNA phage SRR7976357_2</name>
    <dbReference type="NCBI Taxonomy" id="2786742"/>
    <lineage>
        <taxon>Viruses</taxon>
        <taxon>Riboviria</taxon>
        <taxon>Orthornavirae</taxon>
        <taxon>Lenarviricota</taxon>
        <taxon>Leviviricetes</taxon>
        <taxon>Norzivirales</taxon>
        <taxon>Atkinsviridae</taxon>
        <taxon>Aldormivirus</taxon>
        <taxon>Aldormivirus peladaptatum</taxon>
        <taxon>Qeihnovirus peladaptatum</taxon>
    </lineage>
</organism>
<evidence type="ECO:0000256" key="7">
    <source>
        <dbReference type="ARBA" id="ARBA00035110"/>
    </source>
</evidence>
<keyword evidence="5" id="KW-1175">Viral attachment to host cell pilus</keyword>
<evidence type="ECO:0000256" key="4">
    <source>
        <dbReference type="ARBA" id="ARBA00022844"/>
    </source>
</evidence>
<protein>
    <submittedName>
        <fullName evidence="9">Maturation protein</fullName>
    </submittedName>
</protein>